<dbReference type="InterPro" id="IPR012132">
    <property type="entry name" value="GMC_OxRdtase"/>
</dbReference>
<sequence>MFFAEVIVRNSAIAALVYFLSMVLPERKEDPPGIYEKHVQEMYDYIVVGAGSAGSIVATRLSEDYENSVLLLEAGKSDLEPDDVTQIPSLWYSLIGSEKDWGYHSVPQKYSHFAYKNERSYIAQGKVLGGSSSINSINILRGSRNNYDQWKQEGAFGWGYDDVLPYFRKLENATETSYKDSCN</sequence>
<dbReference type="PANTHER" id="PTHR11552:SF147">
    <property type="entry name" value="CHOLINE DEHYDROGENASE, MITOCHONDRIAL"/>
    <property type="match status" value="1"/>
</dbReference>
<evidence type="ECO:0000259" key="5">
    <source>
        <dbReference type="Pfam" id="PF00732"/>
    </source>
</evidence>
<keyword evidence="7" id="KW-1185">Reference proteome</keyword>
<dbReference type="Gene3D" id="3.30.560.10">
    <property type="entry name" value="Glucose Oxidase, domain 3"/>
    <property type="match status" value="1"/>
</dbReference>
<dbReference type="OrthoDB" id="269227at2759"/>
<evidence type="ECO:0000256" key="4">
    <source>
        <dbReference type="ARBA" id="ARBA00022827"/>
    </source>
</evidence>
<keyword evidence="4" id="KW-0274">FAD</keyword>
<dbReference type="EMBL" id="CACVKT020006344">
    <property type="protein sequence ID" value="CAC5400914.1"/>
    <property type="molecule type" value="Genomic_DNA"/>
</dbReference>
<feature type="domain" description="Glucose-methanol-choline oxidoreductase N-terminal" evidence="5">
    <location>
        <begin position="43"/>
        <end position="172"/>
    </location>
</feature>
<dbReference type="AlphaFoldDB" id="A0A6J8D184"/>
<accession>A0A6J8D184</accession>
<dbReference type="Gene3D" id="3.50.50.60">
    <property type="entry name" value="FAD/NAD(P)-binding domain"/>
    <property type="match status" value="1"/>
</dbReference>
<dbReference type="Proteomes" id="UP000507470">
    <property type="component" value="Unassembled WGS sequence"/>
</dbReference>
<evidence type="ECO:0000256" key="2">
    <source>
        <dbReference type="ARBA" id="ARBA00010790"/>
    </source>
</evidence>
<proteinExistence type="inferred from homology"/>
<comment type="cofactor">
    <cofactor evidence="1">
        <name>FAD</name>
        <dbReference type="ChEBI" id="CHEBI:57692"/>
    </cofactor>
</comment>
<dbReference type="SUPFAM" id="SSF51905">
    <property type="entry name" value="FAD/NAD(P)-binding domain"/>
    <property type="match status" value="1"/>
</dbReference>
<evidence type="ECO:0000313" key="6">
    <source>
        <dbReference type="EMBL" id="CAC5400914.1"/>
    </source>
</evidence>
<dbReference type="Pfam" id="PF00732">
    <property type="entry name" value="GMC_oxred_N"/>
    <property type="match status" value="1"/>
</dbReference>
<comment type="similarity">
    <text evidence="2">Belongs to the GMC oxidoreductase family.</text>
</comment>
<reference evidence="6 7" key="1">
    <citation type="submission" date="2020-06" db="EMBL/GenBank/DDBJ databases">
        <authorList>
            <person name="Li R."/>
            <person name="Bekaert M."/>
        </authorList>
    </citation>
    <scope>NUCLEOTIDE SEQUENCE [LARGE SCALE GENOMIC DNA]</scope>
    <source>
        <strain evidence="7">wild</strain>
    </source>
</reference>
<gene>
    <name evidence="6" type="ORF">MCOR_35059</name>
</gene>
<dbReference type="InterPro" id="IPR036188">
    <property type="entry name" value="FAD/NAD-bd_sf"/>
</dbReference>
<evidence type="ECO:0000313" key="7">
    <source>
        <dbReference type="Proteomes" id="UP000507470"/>
    </source>
</evidence>
<dbReference type="GO" id="GO:0016614">
    <property type="term" value="F:oxidoreductase activity, acting on CH-OH group of donors"/>
    <property type="evidence" value="ECO:0007669"/>
    <property type="project" value="InterPro"/>
</dbReference>
<name>A0A6J8D184_MYTCO</name>
<protein>
    <submittedName>
        <fullName evidence="6">Glucose dehydrogenase [FAD, quinone]</fullName>
    </submittedName>
</protein>
<evidence type="ECO:0000256" key="1">
    <source>
        <dbReference type="ARBA" id="ARBA00001974"/>
    </source>
</evidence>
<dbReference type="GO" id="GO:0050660">
    <property type="term" value="F:flavin adenine dinucleotide binding"/>
    <property type="evidence" value="ECO:0007669"/>
    <property type="project" value="InterPro"/>
</dbReference>
<keyword evidence="3" id="KW-0285">Flavoprotein</keyword>
<dbReference type="InterPro" id="IPR000172">
    <property type="entry name" value="GMC_OxRdtase_N"/>
</dbReference>
<evidence type="ECO:0000256" key="3">
    <source>
        <dbReference type="ARBA" id="ARBA00022630"/>
    </source>
</evidence>
<organism evidence="6 7">
    <name type="scientific">Mytilus coruscus</name>
    <name type="common">Sea mussel</name>
    <dbReference type="NCBI Taxonomy" id="42192"/>
    <lineage>
        <taxon>Eukaryota</taxon>
        <taxon>Metazoa</taxon>
        <taxon>Spiralia</taxon>
        <taxon>Lophotrochozoa</taxon>
        <taxon>Mollusca</taxon>
        <taxon>Bivalvia</taxon>
        <taxon>Autobranchia</taxon>
        <taxon>Pteriomorphia</taxon>
        <taxon>Mytilida</taxon>
        <taxon>Mytiloidea</taxon>
        <taxon>Mytilidae</taxon>
        <taxon>Mytilinae</taxon>
        <taxon>Mytilus</taxon>
    </lineage>
</organism>
<dbReference type="PANTHER" id="PTHR11552">
    <property type="entry name" value="GLUCOSE-METHANOL-CHOLINE GMC OXIDOREDUCTASE"/>
    <property type="match status" value="1"/>
</dbReference>